<evidence type="ECO:0000313" key="2">
    <source>
        <dbReference type="EMBL" id="MBA0880328.1"/>
    </source>
</evidence>
<sequence>MLLSKPDLRQHCKRKVIAWLKDMCQSCGTLLVLVWINTCFVPSPSFGIFLIVVSPLEELT</sequence>
<feature type="transmembrane region" description="Helical" evidence="1">
    <location>
        <begin position="30"/>
        <end position="53"/>
    </location>
</feature>
<protein>
    <submittedName>
        <fullName evidence="2">Uncharacterized protein</fullName>
    </submittedName>
</protein>
<gene>
    <name evidence="2" type="ORF">Goshw_018657</name>
</gene>
<keyword evidence="3" id="KW-1185">Reference proteome</keyword>
<evidence type="ECO:0000313" key="3">
    <source>
        <dbReference type="Proteomes" id="UP000593576"/>
    </source>
</evidence>
<keyword evidence="1" id="KW-0812">Transmembrane</keyword>
<dbReference type="EMBL" id="JABFAF010277255">
    <property type="protein sequence ID" value="MBA0880328.1"/>
    <property type="molecule type" value="Genomic_DNA"/>
</dbReference>
<keyword evidence="1" id="KW-1133">Transmembrane helix</keyword>
<evidence type="ECO:0000256" key="1">
    <source>
        <dbReference type="SAM" id="Phobius"/>
    </source>
</evidence>
<comment type="caution">
    <text evidence="2">The sequence shown here is derived from an EMBL/GenBank/DDBJ whole genome shotgun (WGS) entry which is preliminary data.</text>
</comment>
<dbReference type="AlphaFoldDB" id="A0A7J9NAT9"/>
<proteinExistence type="predicted"/>
<organism evidence="2 3">
    <name type="scientific">Gossypium schwendimanii</name>
    <name type="common">Cotton</name>
    <dbReference type="NCBI Taxonomy" id="34291"/>
    <lineage>
        <taxon>Eukaryota</taxon>
        <taxon>Viridiplantae</taxon>
        <taxon>Streptophyta</taxon>
        <taxon>Embryophyta</taxon>
        <taxon>Tracheophyta</taxon>
        <taxon>Spermatophyta</taxon>
        <taxon>Magnoliopsida</taxon>
        <taxon>eudicotyledons</taxon>
        <taxon>Gunneridae</taxon>
        <taxon>Pentapetalae</taxon>
        <taxon>rosids</taxon>
        <taxon>malvids</taxon>
        <taxon>Malvales</taxon>
        <taxon>Malvaceae</taxon>
        <taxon>Malvoideae</taxon>
        <taxon>Gossypium</taxon>
    </lineage>
</organism>
<keyword evidence="1" id="KW-0472">Membrane</keyword>
<dbReference type="OrthoDB" id="991527at2759"/>
<name>A0A7J9NAT9_GOSSC</name>
<accession>A0A7J9NAT9</accession>
<dbReference type="Proteomes" id="UP000593576">
    <property type="component" value="Unassembled WGS sequence"/>
</dbReference>
<reference evidence="2 3" key="1">
    <citation type="journal article" date="2019" name="Genome Biol. Evol.">
        <title>Insights into the evolution of the New World diploid cottons (Gossypium, subgenus Houzingenia) based on genome sequencing.</title>
        <authorList>
            <person name="Grover C.E."/>
            <person name="Arick M.A. 2nd"/>
            <person name="Thrash A."/>
            <person name="Conover J.L."/>
            <person name="Sanders W.S."/>
            <person name="Peterson D.G."/>
            <person name="Frelichowski J.E."/>
            <person name="Scheffler J.A."/>
            <person name="Scheffler B.E."/>
            <person name="Wendel J.F."/>
        </authorList>
    </citation>
    <scope>NUCLEOTIDE SEQUENCE [LARGE SCALE GENOMIC DNA]</scope>
    <source>
        <strain evidence="2">1</strain>
        <tissue evidence="2">Leaf</tissue>
    </source>
</reference>